<sequence length="368" mass="42073">MMGNKTRKSIQAFWKGDFTETEAKNLLDKLERQQPDLQEQLKTEFTEEGDRQKLLSPERSDELLQAIRNRTGIQTPVRQLSPYRWIGVAAVFLTFFMFGFYYMLDHTEEALPEKRYTAEASYRTYAVTSQHDSLRYVLDDGSAVVLSPYSAIRYDRGYAIQNRKIHLVGEGKFTVKRDTTLPFEVTTNGFSTTALGTEFIVDGRNIGKTTVHLLSGKVVIRSTKTAGMYIQDTYLAAGEMFNIDEKLKTAVRNPMIKPKVAAQSNRFRQGVADSDTHLQKNLRFERSNLVYVLHQIATKFNTAIVMDTAVPRNLTFTGEFSADDDLQTILHTICLVNDLQHDWGYGDEIVIRLKPIELQQELDTNEIE</sequence>
<evidence type="ECO:0000313" key="5">
    <source>
        <dbReference type="EMBL" id="RZF62126.1"/>
    </source>
</evidence>
<dbReference type="Pfam" id="PF04773">
    <property type="entry name" value="FecR"/>
    <property type="match status" value="1"/>
</dbReference>
<feature type="coiled-coil region" evidence="1">
    <location>
        <begin position="20"/>
        <end position="47"/>
    </location>
</feature>
<organism evidence="5 6">
    <name type="scientific">Sphingobacterium corticibacterium</name>
    <dbReference type="NCBI Taxonomy" id="2484746"/>
    <lineage>
        <taxon>Bacteria</taxon>
        <taxon>Pseudomonadati</taxon>
        <taxon>Bacteroidota</taxon>
        <taxon>Sphingobacteriia</taxon>
        <taxon>Sphingobacteriales</taxon>
        <taxon>Sphingobacteriaceae</taxon>
        <taxon>Sphingobacterium</taxon>
    </lineage>
</organism>
<proteinExistence type="predicted"/>
<evidence type="ECO:0000259" key="4">
    <source>
        <dbReference type="Pfam" id="PF16344"/>
    </source>
</evidence>
<dbReference type="Gene3D" id="3.55.50.30">
    <property type="match status" value="1"/>
</dbReference>
<dbReference type="EMBL" id="SGIT01000001">
    <property type="protein sequence ID" value="RZF62126.1"/>
    <property type="molecule type" value="Genomic_DNA"/>
</dbReference>
<dbReference type="PANTHER" id="PTHR30273:SF2">
    <property type="entry name" value="PROTEIN FECR"/>
    <property type="match status" value="1"/>
</dbReference>
<dbReference type="AlphaFoldDB" id="A0A4Q6XZQ1"/>
<name>A0A4Q6XZQ1_9SPHI</name>
<dbReference type="RefSeq" id="WP_130140355.1">
    <property type="nucleotide sequence ID" value="NZ_SGIT01000001.1"/>
</dbReference>
<dbReference type="PANTHER" id="PTHR30273">
    <property type="entry name" value="PERIPLASMIC SIGNAL SENSOR AND SIGMA FACTOR ACTIVATOR FECR-RELATED"/>
    <property type="match status" value="1"/>
</dbReference>
<comment type="caution">
    <text evidence="5">The sequence shown here is derived from an EMBL/GenBank/DDBJ whole genome shotgun (WGS) entry which is preliminary data.</text>
</comment>
<evidence type="ECO:0000256" key="2">
    <source>
        <dbReference type="SAM" id="Phobius"/>
    </source>
</evidence>
<dbReference type="InterPro" id="IPR012373">
    <property type="entry name" value="Ferrdict_sens_TM"/>
</dbReference>
<evidence type="ECO:0000259" key="3">
    <source>
        <dbReference type="Pfam" id="PF04773"/>
    </source>
</evidence>
<accession>A0A4Q6XZQ1</accession>
<gene>
    <name evidence="5" type="ORF">EWE74_04765</name>
</gene>
<dbReference type="Pfam" id="PF16344">
    <property type="entry name" value="FecR_C"/>
    <property type="match status" value="1"/>
</dbReference>
<feature type="domain" description="Protein FecR C-terminal" evidence="4">
    <location>
        <begin position="282"/>
        <end position="342"/>
    </location>
</feature>
<dbReference type="InterPro" id="IPR032508">
    <property type="entry name" value="FecR_C"/>
</dbReference>
<reference evidence="5 6" key="1">
    <citation type="submission" date="2019-02" db="EMBL/GenBank/DDBJ databases">
        <authorList>
            <person name="Li Y."/>
        </authorList>
    </citation>
    <scope>NUCLEOTIDE SEQUENCE [LARGE SCALE GENOMIC DNA]</scope>
    <source>
        <strain evidence="5 6">30C10-4-7</strain>
    </source>
</reference>
<dbReference type="Proteomes" id="UP000292855">
    <property type="component" value="Unassembled WGS sequence"/>
</dbReference>
<keyword evidence="2" id="KW-0812">Transmembrane</keyword>
<evidence type="ECO:0000256" key="1">
    <source>
        <dbReference type="SAM" id="Coils"/>
    </source>
</evidence>
<dbReference type="OrthoDB" id="934696at2"/>
<evidence type="ECO:0000313" key="6">
    <source>
        <dbReference type="Proteomes" id="UP000292855"/>
    </source>
</evidence>
<feature type="transmembrane region" description="Helical" evidence="2">
    <location>
        <begin position="85"/>
        <end position="104"/>
    </location>
</feature>
<keyword evidence="2" id="KW-0472">Membrane</keyword>
<protein>
    <submittedName>
        <fullName evidence="5">FecR family protein</fullName>
    </submittedName>
</protein>
<keyword evidence="1" id="KW-0175">Coiled coil</keyword>
<dbReference type="GO" id="GO:0016989">
    <property type="term" value="F:sigma factor antagonist activity"/>
    <property type="evidence" value="ECO:0007669"/>
    <property type="project" value="TreeGrafter"/>
</dbReference>
<keyword evidence="2" id="KW-1133">Transmembrane helix</keyword>
<keyword evidence="6" id="KW-1185">Reference proteome</keyword>
<feature type="domain" description="FecR protein" evidence="3">
    <location>
        <begin position="127"/>
        <end position="218"/>
    </location>
</feature>
<dbReference type="Gene3D" id="2.60.120.1440">
    <property type="match status" value="1"/>
</dbReference>
<dbReference type="InterPro" id="IPR006860">
    <property type="entry name" value="FecR"/>
</dbReference>